<comment type="similarity">
    <text evidence="1">Belongs to the glutathione peroxidase family.</text>
</comment>
<dbReference type="PANTHER" id="PTHR11592:SF78">
    <property type="entry name" value="GLUTATHIONE PEROXIDASE"/>
    <property type="match status" value="1"/>
</dbReference>
<evidence type="ECO:0000256" key="1">
    <source>
        <dbReference type="ARBA" id="ARBA00006926"/>
    </source>
</evidence>
<dbReference type="AlphaFoldDB" id="A0A9E2SCK2"/>
<sequence length="201" mass="22527">MRYIFSLVLFSLLFSFNIQKARSIYSLSIKDMDDKKISISAFHGKKILFVVVPVSSQDSLLDIKSLKGLLSKYDTSLVAIGIPAVEFGCQKSMDREIKALYQKMPANFILAGGMKVTKKSAEQQDSLFQWLTRRENNFHFDQDVLAPGQKFFVDEQGTLYGVLGYHVSFSNAVMDRILSKPSKNKNVADPANSSNNKKPGV</sequence>
<keyword evidence="3" id="KW-0560">Oxidoreductase</keyword>
<dbReference type="GO" id="GO:0004601">
    <property type="term" value="F:peroxidase activity"/>
    <property type="evidence" value="ECO:0007669"/>
    <property type="project" value="UniProtKB-KW"/>
</dbReference>
<feature type="region of interest" description="Disordered" evidence="4">
    <location>
        <begin position="182"/>
        <end position="201"/>
    </location>
</feature>
<evidence type="ECO:0000256" key="4">
    <source>
        <dbReference type="SAM" id="MobiDB-lite"/>
    </source>
</evidence>
<evidence type="ECO:0000313" key="6">
    <source>
        <dbReference type="Proteomes" id="UP000812270"/>
    </source>
</evidence>
<proteinExistence type="inferred from homology"/>
<dbReference type="RefSeq" id="WP_217792870.1">
    <property type="nucleotide sequence ID" value="NZ_JAHSPG010000014.1"/>
</dbReference>
<name>A0A9E2SCK2_9BACT</name>
<evidence type="ECO:0000256" key="2">
    <source>
        <dbReference type="ARBA" id="ARBA00022559"/>
    </source>
</evidence>
<dbReference type="InterPro" id="IPR000889">
    <property type="entry name" value="Glutathione_peroxidase"/>
</dbReference>
<gene>
    <name evidence="5" type="ORF">KTO63_17835</name>
</gene>
<keyword evidence="6" id="KW-1185">Reference proteome</keyword>
<dbReference type="Pfam" id="PF00255">
    <property type="entry name" value="GSHPx"/>
    <property type="match status" value="1"/>
</dbReference>
<comment type="caution">
    <text evidence="5">The sequence shown here is derived from an EMBL/GenBank/DDBJ whole genome shotgun (WGS) entry which is preliminary data.</text>
</comment>
<feature type="compositionally biased region" description="Polar residues" evidence="4">
    <location>
        <begin position="191"/>
        <end position="201"/>
    </location>
</feature>
<dbReference type="GO" id="GO:0006979">
    <property type="term" value="P:response to oxidative stress"/>
    <property type="evidence" value="ECO:0007669"/>
    <property type="project" value="InterPro"/>
</dbReference>
<keyword evidence="2" id="KW-0575">Peroxidase</keyword>
<dbReference type="Proteomes" id="UP000812270">
    <property type="component" value="Unassembled WGS sequence"/>
</dbReference>
<reference evidence="5" key="1">
    <citation type="submission" date="2021-06" db="EMBL/GenBank/DDBJ databases">
        <authorList>
            <person name="Huq M.A."/>
        </authorList>
    </citation>
    <scope>NUCLEOTIDE SEQUENCE</scope>
    <source>
        <strain evidence="5">MAH-26</strain>
    </source>
</reference>
<dbReference type="EMBL" id="JAHSPG010000014">
    <property type="protein sequence ID" value="MBV4359034.1"/>
    <property type="molecule type" value="Genomic_DNA"/>
</dbReference>
<accession>A0A9E2SCK2</accession>
<evidence type="ECO:0000256" key="3">
    <source>
        <dbReference type="ARBA" id="ARBA00023002"/>
    </source>
</evidence>
<organism evidence="5 6">
    <name type="scientific">Pinibacter aurantiacus</name>
    <dbReference type="NCBI Taxonomy" id="2851599"/>
    <lineage>
        <taxon>Bacteria</taxon>
        <taxon>Pseudomonadati</taxon>
        <taxon>Bacteroidota</taxon>
        <taxon>Chitinophagia</taxon>
        <taxon>Chitinophagales</taxon>
        <taxon>Chitinophagaceae</taxon>
        <taxon>Pinibacter</taxon>
    </lineage>
</organism>
<evidence type="ECO:0000313" key="5">
    <source>
        <dbReference type="EMBL" id="MBV4359034.1"/>
    </source>
</evidence>
<dbReference type="PANTHER" id="PTHR11592">
    <property type="entry name" value="GLUTATHIONE PEROXIDASE"/>
    <property type="match status" value="1"/>
</dbReference>
<protein>
    <submittedName>
        <fullName evidence="5">Uncharacterized protein</fullName>
    </submittedName>
</protein>